<evidence type="ECO:0000313" key="2">
    <source>
        <dbReference type="EMBL" id="GEB35205.1"/>
    </source>
</evidence>
<dbReference type="InterPro" id="IPR051678">
    <property type="entry name" value="AGP_Transferase"/>
</dbReference>
<reference evidence="2 3" key="1">
    <citation type="submission" date="2019-06" db="EMBL/GenBank/DDBJ databases">
        <title>Whole genome shotgun sequence of Brevibacillus parabrevis NBRC 12334.</title>
        <authorList>
            <person name="Hosoyama A."/>
            <person name="Uohara A."/>
            <person name="Ohji S."/>
            <person name="Ichikawa N."/>
        </authorList>
    </citation>
    <scope>NUCLEOTIDE SEQUENCE [LARGE SCALE GENOMIC DNA]</scope>
    <source>
        <strain evidence="2 3">NBRC 12334</strain>
    </source>
</reference>
<dbReference type="InterPro" id="IPR011009">
    <property type="entry name" value="Kinase-like_dom_sf"/>
</dbReference>
<dbReference type="Gene3D" id="3.30.200.20">
    <property type="entry name" value="Phosphorylase Kinase, domain 1"/>
    <property type="match status" value="1"/>
</dbReference>
<comment type="caution">
    <text evidence="2">The sequence shown here is derived from an EMBL/GenBank/DDBJ whole genome shotgun (WGS) entry which is preliminary data.</text>
</comment>
<sequence>MTQANKLDKWGELAGKIEPCGKLLRAWELVGGISATVTALELECADGTRKKMVVRQHGAADRERNPQIASDEYKLLQLLQEAHIPAPKPLHLEASATIFASPCLVTTFVEGQTDFQPANLSAYLSQLAEVLARIHRIDPEQKASTFLPRQTDWVADTLRKTPEKLDDSLDEGLIRELLGTVWPLARKNRDVLLHGDFWPGNTMWLDGRLTAVLDWEDAAVGDPLADVGNARLELLWAFGSEAMDAFTAFYRERMPDLDYTDLAYWDLYAALRPASSLGNWGLDQATEQRMRERHKQFVQQATERRHI</sequence>
<dbReference type="Pfam" id="PF01636">
    <property type="entry name" value="APH"/>
    <property type="match status" value="1"/>
</dbReference>
<evidence type="ECO:0000259" key="1">
    <source>
        <dbReference type="Pfam" id="PF01636"/>
    </source>
</evidence>
<gene>
    <name evidence="2" type="ORF">BPA01_47850</name>
</gene>
<protein>
    <recommendedName>
        <fullName evidence="1">Aminoglycoside phosphotransferase domain-containing protein</fullName>
    </recommendedName>
</protein>
<dbReference type="EMBL" id="BJMH01000035">
    <property type="protein sequence ID" value="GEB35205.1"/>
    <property type="molecule type" value="Genomic_DNA"/>
</dbReference>
<name>A0A4Y3PQL1_BREPA</name>
<proteinExistence type="predicted"/>
<evidence type="ECO:0000313" key="3">
    <source>
        <dbReference type="Proteomes" id="UP000316882"/>
    </source>
</evidence>
<accession>A0A4Y3PQL1</accession>
<dbReference type="CDD" id="cd05154">
    <property type="entry name" value="ACAD10_11_N-like"/>
    <property type="match status" value="1"/>
</dbReference>
<dbReference type="PANTHER" id="PTHR21310">
    <property type="entry name" value="AMINOGLYCOSIDE PHOSPHOTRANSFERASE-RELATED-RELATED"/>
    <property type="match status" value="1"/>
</dbReference>
<dbReference type="RefSeq" id="WP_122964658.1">
    <property type="nucleotide sequence ID" value="NZ_BJMH01000035.1"/>
</dbReference>
<dbReference type="STRING" id="54914.AV540_20255"/>
<dbReference type="SUPFAM" id="SSF56112">
    <property type="entry name" value="Protein kinase-like (PK-like)"/>
    <property type="match status" value="1"/>
</dbReference>
<organism evidence="2 3">
    <name type="scientific">Brevibacillus parabrevis</name>
    <dbReference type="NCBI Taxonomy" id="54914"/>
    <lineage>
        <taxon>Bacteria</taxon>
        <taxon>Bacillati</taxon>
        <taxon>Bacillota</taxon>
        <taxon>Bacilli</taxon>
        <taxon>Bacillales</taxon>
        <taxon>Paenibacillaceae</taxon>
        <taxon>Brevibacillus</taxon>
    </lineage>
</organism>
<keyword evidence="3" id="KW-1185">Reference proteome</keyword>
<dbReference type="AlphaFoldDB" id="A0A4Y3PQL1"/>
<dbReference type="InterPro" id="IPR002575">
    <property type="entry name" value="Aminoglycoside_PTrfase"/>
</dbReference>
<feature type="domain" description="Aminoglycoside phosphotransferase" evidence="1">
    <location>
        <begin position="47"/>
        <end position="250"/>
    </location>
</feature>
<dbReference type="Proteomes" id="UP000316882">
    <property type="component" value="Unassembled WGS sequence"/>
</dbReference>
<dbReference type="Gene3D" id="3.90.1200.10">
    <property type="match status" value="1"/>
</dbReference>
<dbReference type="InterPro" id="IPR041726">
    <property type="entry name" value="ACAD10_11_N"/>
</dbReference>